<dbReference type="InParanoid" id="A0A165FZ30"/>
<dbReference type="InterPro" id="IPR050567">
    <property type="entry name" value="Mitochondrial_Carrier"/>
</dbReference>
<feature type="transmembrane region" description="Helical" evidence="10">
    <location>
        <begin position="240"/>
        <end position="265"/>
    </location>
</feature>
<evidence type="ECO:0008006" key="13">
    <source>
        <dbReference type="Google" id="ProtNLM"/>
    </source>
</evidence>
<dbReference type="PANTHER" id="PTHR45624">
    <property type="entry name" value="MITOCHONDRIAL BASIC AMINO ACIDS TRANSPORTER-RELATED"/>
    <property type="match status" value="1"/>
</dbReference>
<comment type="subcellular location">
    <subcellularLocation>
        <location evidence="1">Mitochondrion membrane</location>
        <topology evidence="1">Multi-pass membrane protein</topology>
    </subcellularLocation>
</comment>
<comment type="similarity">
    <text evidence="2">Belongs to the mitochondrial carrier (TC 2.A.29) family.</text>
</comment>
<evidence type="ECO:0000256" key="4">
    <source>
        <dbReference type="ARBA" id="ARBA00022692"/>
    </source>
</evidence>
<keyword evidence="12" id="KW-1185">Reference proteome</keyword>
<dbReference type="OrthoDB" id="21292at2759"/>
<evidence type="ECO:0000313" key="11">
    <source>
        <dbReference type="EMBL" id="KZT57392.1"/>
    </source>
</evidence>
<dbReference type="AlphaFoldDB" id="A0A165FZ30"/>
<feature type="transmembrane region" description="Helical" evidence="10">
    <location>
        <begin position="6"/>
        <end position="32"/>
    </location>
</feature>
<protein>
    <recommendedName>
        <fullName evidence="13">Mitochondrial carrier</fullName>
    </recommendedName>
</protein>
<evidence type="ECO:0000256" key="10">
    <source>
        <dbReference type="SAM" id="Phobius"/>
    </source>
</evidence>
<evidence type="ECO:0000256" key="2">
    <source>
        <dbReference type="ARBA" id="ARBA00006375"/>
    </source>
</evidence>
<keyword evidence="6 10" id="KW-1133">Transmembrane helix</keyword>
<accession>A0A165FZ30</accession>
<dbReference type="InterPro" id="IPR023395">
    <property type="entry name" value="MCP_dom_sf"/>
</dbReference>
<keyword evidence="8 9" id="KW-0472">Membrane</keyword>
<reference evidence="11 12" key="1">
    <citation type="journal article" date="2016" name="Mol. Biol. Evol.">
        <title>Comparative Genomics of Early-Diverging Mushroom-Forming Fungi Provides Insights into the Origins of Lignocellulose Decay Capabilities.</title>
        <authorList>
            <person name="Nagy L.G."/>
            <person name="Riley R."/>
            <person name="Tritt A."/>
            <person name="Adam C."/>
            <person name="Daum C."/>
            <person name="Floudas D."/>
            <person name="Sun H."/>
            <person name="Yadav J.S."/>
            <person name="Pangilinan J."/>
            <person name="Larsson K.H."/>
            <person name="Matsuura K."/>
            <person name="Barry K."/>
            <person name="Labutti K."/>
            <person name="Kuo R."/>
            <person name="Ohm R.A."/>
            <person name="Bhattacharya S.S."/>
            <person name="Shirouzu T."/>
            <person name="Yoshinaga Y."/>
            <person name="Martin F.M."/>
            <person name="Grigoriev I.V."/>
            <person name="Hibbett D.S."/>
        </authorList>
    </citation>
    <scope>NUCLEOTIDE SEQUENCE [LARGE SCALE GENOMIC DNA]</scope>
    <source>
        <strain evidence="11 12">HHB12733</strain>
    </source>
</reference>
<evidence type="ECO:0000256" key="9">
    <source>
        <dbReference type="PROSITE-ProRule" id="PRU00282"/>
    </source>
</evidence>
<gene>
    <name evidence="11" type="ORF">CALCODRAFT_523994</name>
</gene>
<evidence type="ECO:0000313" key="12">
    <source>
        <dbReference type="Proteomes" id="UP000076842"/>
    </source>
</evidence>
<keyword evidence="4 9" id="KW-0812">Transmembrane</keyword>
<dbReference type="InterPro" id="IPR018108">
    <property type="entry name" value="MCP_transmembrane"/>
</dbReference>
<dbReference type="EMBL" id="KV423964">
    <property type="protein sequence ID" value="KZT57392.1"/>
    <property type="molecule type" value="Genomic_DNA"/>
</dbReference>
<name>A0A165FZ30_9BASI</name>
<evidence type="ECO:0000256" key="3">
    <source>
        <dbReference type="ARBA" id="ARBA00022448"/>
    </source>
</evidence>
<evidence type="ECO:0000256" key="6">
    <source>
        <dbReference type="ARBA" id="ARBA00022989"/>
    </source>
</evidence>
<dbReference type="STRING" id="1353952.A0A165FZ30"/>
<dbReference type="SUPFAM" id="SSF103506">
    <property type="entry name" value="Mitochondrial carrier"/>
    <property type="match status" value="2"/>
</dbReference>
<keyword evidence="3" id="KW-0813">Transport</keyword>
<dbReference type="GO" id="GO:0031966">
    <property type="term" value="C:mitochondrial membrane"/>
    <property type="evidence" value="ECO:0007669"/>
    <property type="project" value="UniProtKB-SubCell"/>
</dbReference>
<dbReference type="GO" id="GO:0022857">
    <property type="term" value="F:transmembrane transporter activity"/>
    <property type="evidence" value="ECO:0007669"/>
    <property type="project" value="TreeGrafter"/>
</dbReference>
<dbReference type="PANTHER" id="PTHR45624:SF10">
    <property type="entry name" value="SLC (SOLUTE CARRIER) HOMOLOG"/>
    <property type="match status" value="1"/>
</dbReference>
<dbReference type="Proteomes" id="UP000076842">
    <property type="component" value="Unassembled WGS sequence"/>
</dbReference>
<evidence type="ECO:0000256" key="5">
    <source>
        <dbReference type="ARBA" id="ARBA00022737"/>
    </source>
</evidence>
<evidence type="ECO:0000256" key="1">
    <source>
        <dbReference type="ARBA" id="ARBA00004225"/>
    </source>
</evidence>
<organism evidence="11 12">
    <name type="scientific">Calocera cornea HHB12733</name>
    <dbReference type="NCBI Taxonomy" id="1353952"/>
    <lineage>
        <taxon>Eukaryota</taxon>
        <taxon>Fungi</taxon>
        <taxon>Dikarya</taxon>
        <taxon>Basidiomycota</taxon>
        <taxon>Agaricomycotina</taxon>
        <taxon>Dacrymycetes</taxon>
        <taxon>Dacrymycetales</taxon>
        <taxon>Dacrymycetaceae</taxon>
        <taxon>Calocera</taxon>
    </lineage>
</organism>
<evidence type="ECO:0000256" key="7">
    <source>
        <dbReference type="ARBA" id="ARBA00023128"/>
    </source>
</evidence>
<sequence>MDFGMFVLTVLALIGTILLSLLITVPFLSLVIRYRAHYSPRALGLPDSDSPAAPLTPSSASPFHTGPEIKGILHLLSRIRAQEGWAGLYKGICPVLAESFLGGFVSLLYFGISSPGMGVGAGSSYAVAPRFGIAAFGWAVFSLLLNLPMTVILNRSITTPYKLSYSPIRALRLLLSPSEFRAPWKLYALPGLLPTKLLHIAYLVLLLPALRALLVPSFRAPSTYEPGEDWADDVAGAAGMGFWGGMGLGTYVVFLLLSTAVLCPLEIVALRLSLQPLSGPTVAGAAPVHPAAPGLGTNLPASQEPALFGTEEDVIHLRTPESGGEPYEGMRDCWKKIVQEEGWRVLARAWWLTLIGTVAAGFS</sequence>
<feature type="repeat" description="Solcar" evidence="9">
    <location>
        <begin position="4"/>
        <end position="116"/>
    </location>
</feature>
<dbReference type="PROSITE" id="PS50920">
    <property type="entry name" value="SOLCAR"/>
    <property type="match status" value="1"/>
</dbReference>
<keyword evidence="5" id="KW-0677">Repeat</keyword>
<feature type="transmembrane region" description="Helical" evidence="10">
    <location>
        <begin position="88"/>
        <end position="112"/>
    </location>
</feature>
<dbReference type="Gene3D" id="1.50.40.10">
    <property type="entry name" value="Mitochondrial carrier domain"/>
    <property type="match status" value="2"/>
</dbReference>
<proteinExistence type="inferred from homology"/>
<keyword evidence="7" id="KW-0496">Mitochondrion</keyword>
<feature type="transmembrane region" description="Helical" evidence="10">
    <location>
        <begin position="200"/>
        <end position="220"/>
    </location>
</feature>
<feature type="transmembrane region" description="Helical" evidence="10">
    <location>
        <begin position="132"/>
        <end position="153"/>
    </location>
</feature>
<evidence type="ECO:0000256" key="8">
    <source>
        <dbReference type="ARBA" id="ARBA00023136"/>
    </source>
</evidence>